<proteinExistence type="predicted"/>
<keyword evidence="3" id="KW-1185">Reference proteome</keyword>
<keyword evidence="1" id="KW-0472">Membrane</keyword>
<feature type="transmembrane region" description="Helical" evidence="1">
    <location>
        <begin position="32"/>
        <end position="52"/>
    </location>
</feature>
<sequence>MLIIHDRISKNTYNTIIDKIKSKLSGWKANQLYFAGVLTLAQLVLQCVLIYFMNTAKLLGATCDEIDFHVRHFLWGGADEKKKLHLIK</sequence>
<keyword evidence="1" id="KW-0812">Transmembrane</keyword>
<accession>B9RYT9</accession>
<protein>
    <submittedName>
        <fullName evidence="2">Uncharacterized protein</fullName>
    </submittedName>
</protein>
<keyword evidence="1" id="KW-1133">Transmembrane helix</keyword>
<dbReference type="PANTHER" id="PTHR33116">
    <property type="entry name" value="REVERSE TRANSCRIPTASE ZINC-BINDING DOMAIN-CONTAINING PROTEIN-RELATED-RELATED"/>
    <property type="match status" value="1"/>
</dbReference>
<evidence type="ECO:0000256" key="1">
    <source>
        <dbReference type="SAM" id="Phobius"/>
    </source>
</evidence>
<name>B9RYT9_RICCO</name>
<dbReference type="eggNOG" id="KOG1075">
    <property type="taxonomic scope" value="Eukaryota"/>
</dbReference>
<dbReference type="EMBL" id="EQ973832">
    <property type="protein sequence ID" value="EEF43441.1"/>
    <property type="molecule type" value="Genomic_DNA"/>
</dbReference>
<dbReference type="Proteomes" id="UP000008311">
    <property type="component" value="Unassembled WGS sequence"/>
</dbReference>
<reference evidence="3" key="1">
    <citation type="journal article" date="2010" name="Nat. Biotechnol.">
        <title>Draft genome sequence of the oilseed species Ricinus communis.</title>
        <authorList>
            <person name="Chan A.P."/>
            <person name="Crabtree J."/>
            <person name="Zhao Q."/>
            <person name="Lorenzi H."/>
            <person name="Orvis J."/>
            <person name="Puiu D."/>
            <person name="Melake-Berhan A."/>
            <person name="Jones K.M."/>
            <person name="Redman J."/>
            <person name="Chen G."/>
            <person name="Cahoon E.B."/>
            <person name="Gedil M."/>
            <person name="Stanke M."/>
            <person name="Haas B.J."/>
            <person name="Wortman J.R."/>
            <person name="Fraser-Liggett C.M."/>
            <person name="Ravel J."/>
            <person name="Rabinowicz P.D."/>
        </authorList>
    </citation>
    <scope>NUCLEOTIDE SEQUENCE [LARGE SCALE GENOMIC DNA]</scope>
    <source>
        <strain evidence="3">cv. Hale</strain>
    </source>
</reference>
<dbReference type="PANTHER" id="PTHR33116:SF78">
    <property type="entry name" value="OS12G0587133 PROTEIN"/>
    <property type="match status" value="1"/>
</dbReference>
<evidence type="ECO:0000313" key="2">
    <source>
        <dbReference type="EMBL" id="EEF43441.1"/>
    </source>
</evidence>
<dbReference type="AlphaFoldDB" id="B9RYT9"/>
<evidence type="ECO:0000313" key="3">
    <source>
        <dbReference type="Proteomes" id="UP000008311"/>
    </source>
</evidence>
<gene>
    <name evidence="2" type="ORF">RCOM_1313220</name>
</gene>
<dbReference type="InParanoid" id="B9RYT9"/>
<organism evidence="2 3">
    <name type="scientific">Ricinus communis</name>
    <name type="common">Castor bean</name>
    <dbReference type="NCBI Taxonomy" id="3988"/>
    <lineage>
        <taxon>Eukaryota</taxon>
        <taxon>Viridiplantae</taxon>
        <taxon>Streptophyta</taxon>
        <taxon>Embryophyta</taxon>
        <taxon>Tracheophyta</taxon>
        <taxon>Spermatophyta</taxon>
        <taxon>Magnoliopsida</taxon>
        <taxon>eudicotyledons</taxon>
        <taxon>Gunneridae</taxon>
        <taxon>Pentapetalae</taxon>
        <taxon>rosids</taxon>
        <taxon>fabids</taxon>
        <taxon>Malpighiales</taxon>
        <taxon>Euphorbiaceae</taxon>
        <taxon>Acalyphoideae</taxon>
        <taxon>Acalypheae</taxon>
        <taxon>Ricinus</taxon>
    </lineage>
</organism>